<reference evidence="2" key="1">
    <citation type="submission" date="2018-04" db="EMBL/GenBank/DDBJ databases">
        <title>WGS assembly of Panicum hallii.</title>
        <authorList>
            <person name="Lovell J."/>
            <person name="Jenkins J."/>
            <person name="Lowry D."/>
            <person name="Mamidi S."/>
            <person name="Sreedasyam A."/>
            <person name="Weng X."/>
            <person name="Barry K."/>
            <person name="Bonette J."/>
            <person name="Campitelli B."/>
            <person name="Daum C."/>
            <person name="Gordon S."/>
            <person name="Gould B."/>
            <person name="Lipzen A."/>
            <person name="Macqueen A."/>
            <person name="Palacio-Mejia J."/>
            <person name="Plott C."/>
            <person name="Shakirov E."/>
            <person name="Shu S."/>
            <person name="Yoshinaga Y."/>
            <person name="Zane M."/>
            <person name="Rokhsar D."/>
            <person name="Grimwood J."/>
            <person name="Schmutz J."/>
            <person name="Juenger T."/>
        </authorList>
    </citation>
    <scope>NUCLEOTIDE SEQUENCE [LARGE SCALE GENOMIC DNA]</scope>
    <source>
        <strain evidence="2">FIL2</strain>
    </source>
</reference>
<organism evidence="2">
    <name type="scientific">Panicum hallii</name>
    <dbReference type="NCBI Taxonomy" id="206008"/>
    <lineage>
        <taxon>Eukaryota</taxon>
        <taxon>Viridiplantae</taxon>
        <taxon>Streptophyta</taxon>
        <taxon>Embryophyta</taxon>
        <taxon>Tracheophyta</taxon>
        <taxon>Spermatophyta</taxon>
        <taxon>Magnoliopsida</taxon>
        <taxon>Liliopsida</taxon>
        <taxon>Poales</taxon>
        <taxon>Poaceae</taxon>
        <taxon>PACMAD clade</taxon>
        <taxon>Panicoideae</taxon>
        <taxon>Panicodae</taxon>
        <taxon>Paniceae</taxon>
        <taxon>Panicinae</taxon>
        <taxon>Panicum</taxon>
        <taxon>Panicum sect. Panicum</taxon>
    </lineage>
</organism>
<dbReference type="EMBL" id="CM008047">
    <property type="protein sequence ID" value="PAN14454.1"/>
    <property type="molecule type" value="Genomic_DNA"/>
</dbReference>
<dbReference type="AlphaFoldDB" id="A0A2S3H374"/>
<name>A0A2S3H374_9POAL</name>
<evidence type="ECO:0000313" key="2">
    <source>
        <dbReference type="EMBL" id="PAN14454.1"/>
    </source>
</evidence>
<feature type="region of interest" description="Disordered" evidence="1">
    <location>
        <begin position="162"/>
        <end position="185"/>
    </location>
</feature>
<feature type="region of interest" description="Disordered" evidence="1">
    <location>
        <begin position="1"/>
        <end position="21"/>
    </location>
</feature>
<dbReference type="Gramene" id="PAN14454">
    <property type="protein sequence ID" value="PAN14454"/>
    <property type="gene ID" value="PAHAL_2G411500"/>
</dbReference>
<evidence type="ECO:0000256" key="1">
    <source>
        <dbReference type="SAM" id="MobiDB-lite"/>
    </source>
</evidence>
<protein>
    <submittedName>
        <fullName evidence="2">Uncharacterized protein</fullName>
    </submittedName>
</protein>
<feature type="region of interest" description="Disordered" evidence="1">
    <location>
        <begin position="107"/>
        <end position="138"/>
    </location>
</feature>
<gene>
    <name evidence="2" type="ORF">PAHAL_2G411500</name>
</gene>
<accession>A0A2S3H374</accession>
<dbReference type="Proteomes" id="UP000243499">
    <property type="component" value="Chromosome 2"/>
</dbReference>
<proteinExistence type="predicted"/>
<sequence>MVVEGGSDPNPSPTPTQSNLSTRLFCSFDDWAGCARINRSRMSPPPRREGDRDAAITCNCSKRRRLARGGSDGGDDGEDVRPWASLAQDLVELIAWRVLAGDLLDYKRPPPRRLLPRDQEHPPPARSQPCGSALPPATVDDIARRPRALPGPPQPRRVRAFLQPHHHQSQVRPRPPTALRRPRRPRFGRWSPAAAAAPGAWHHHLPPPPLHRRHRRVPTAVIPSAADGALPLHERGVQSQRAPALPLGTLCRRHRGCRRDHGITVVIAFGPRRRVAHATAGDQRWTLSARKLPFLLVPPISFQGKVYAMSSKSLGERNVRIRLIRLRRVQRVRTCYLICSQQRGLLSSAQWSQLWQQATW</sequence>